<dbReference type="Proteomes" id="UP000085678">
    <property type="component" value="Unplaced"/>
</dbReference>
<gene>
    <name evidence="9" type="primary">LOC106157673</name>
</gene>
<dbReference type="GO" id="GO:0005525">
    <property type="term" value="F:GTP binding"/>
    <property type="evidence" value="ECO:0007669"/>
    <property type="project" value="UniProtKB-KW"/>
</dbReference>
<dbReference type="InterPro" id="IPR015894">
    <property type="entry name" value="Guanylate-bd_N"/>
</dbReference>
<dbReference type="GO" id="GO:0003924">
    <property type="term" value="F:GTPase activity"/>
    <property type="evidence" value="ECO:0007669"/>
    <property type="project" value="InterPro"/>
</dbReference>
<dbReference type="InterPro" id="IPR027417">
    <property type="entry name" value="P-loop_NTPase"/>
</dbReference>
<keyword evidence="3" id="KW-0342">GTP-binding</keyword>
<feature type="chain" id="PRO_5010386971" evidence="6">
    <location>
        <begin position="32"/>
        <end position="804"/>
    </location>
</feature>
<evidence type="ECO:0000256" key="5">
    <source>
        <dbReference type="SAM" id="MobiDB-lite"/>
    </source>
</evidence>
<dbReference type="PROSITE" id="PS51715">
    <property type="entry name" value="G_GB1_RHD3"/>
    <property type="match status" value="1"/>
</dbReference>
<evidence type="ECO:0000256" key="2">
    <source>
        <dbReference type="ARBA" id="ARBA00022801"/>
    </source>
</evidence>
<dbReference type="PANTHER" id="PTHR10751">
    <property type="entry name" value="GUANYLATE BINDING PROTEIN"/>
    <property type="match status" value="1"/>
</dbReference>
<keyword evidence="6" id="KW-0732">Signal</keyword>
<dbReference type="Pfam" id="PF02263">
    <property type="entry name" value="GBP"/>
    <property type="match status" value="1"/>
</dbReference>
<evidence type="ECO:0000256" key="1">
    <source>
        <dbReference type="ARBA" id="ARBA00022741"/>
    </source>
</evidence>
<protein>
    <submittedName>
        <fullName evidence="9">Guanylate-binding protein 2</fullName>
    </submittedName>
</protein>
<evidence type="ECO:0000256" key="3">
    <source>
        <dbReference type="ARBA" id="ARBA00023134"/>
    </source>
</evidence>
<dbReference type="KEGG" id="lak:106157673"/>
<dbReference type="InParanoid" id="A0A1S3HS29"/>
<dbReference type="RefSeq" id="XP_013388840.1">
    <property type="nucleotide sequence ID" value="XM_013533386.2"/>
</dbReference>
<accession>A0A1S3HS29</accession>
<evidence type="ECO:0000313" key="9">
    <source>
        <dbReference type="RefSeq" id="XP_013388840.1"/>
    </source>
</evidence>
<proteinExistence type="inferred from homology"/>
<dbReference type="InterPro" id="IPR036543">
    <property type="entry name" value="Guanylate-bd_C_sf"/>
</dbReference>
<feature type="region of interest" description="Disordered" evidence="5">
    <location>
        <begin position="28"/>
        <end position="56"/>
    </location>
</feature>
<dbReference type="Gene3D" id="3.40.50.300">
    <property type="entry name" value="P-loop containing nucleotide triphosphate hydrolases"/>
    <property type="match status" value="1"/>
</dbReference>
<feature type="signal peptide" evidence="6">
    <location>
        <begin position="1"/>
        <end position="31"/>
    </location>
</feature>
<comment type="similarity">
    <text evidence="4">Belongs to the TRAFAC class dynamin-like GTPase superfamily. GB1/RHD3 GTPase family.</text>
</comment>
<keyword evidence="8" id="KW-1185">Reference proteome</keyword>
<keyword evidence="2" id="KW-0378">Hydrolase</keyword>
<name>A0A1S3HS29_LINAN</name>
<keyword evidence="1" id="KW-0547">Nucleotide-binding</keyword>
<dbReference type="OrthoDB" id="6141954at2759"/>
<sequence>MRKMAAPTKKHEILILLLFSAFSGYNQESNADDGPQNNKEDRWHPQWHSRENFPDQPLQLVRPGQDHKTLEVVEENFKMLQRIEGSVATVAVVGKFHTGKSFLLNQLMGKSNGFGVGPYVTPQTMGIWMWGKPLEITKEDGQKLSLIFLDTEGFAANNVSENYDAKVFAVATLLSSYLVYNSVKIIDQSDIDYLELLARRTQLFALGAQLSKTKWTDDFNHDLLSFPPLLWVVQDFFQVTENKESPKEWLHRLMETHTRENEEYEISLKGIFKSVDCHTMFLPATKKQLLIDLSKAAEDELTQEYKEERDALREKIKSGIQPKEKNDRAITGPELASLLEILVSAANEGSLASIPSRWDAFIQRLQDGALEDCTRFYEGEMQVLSEMYNNGPVHPKAQEEWHEQVFNKSLHLLEQLLFGLGDRVTEASKELDHNIRHKFEKSKDMNEKRIKLKCSELQHKVELDAEEALSKMKLPLKTSELEHQIGVLHEKSLSQFTESIKNFTLEADRADIIKRLGSSITSIGDRFFLKNKQALEKTLHEGIEKAIGQFKKLTENKDRFPRAPKEMSHVLIFANEAAEKVFHTECDKASEEDLYKVYQGNLKNQLVEVSKALEKENDEYLHTQINVRVRELLSLFTDSTDATIMPLPVNDTDLEERLYQETKNCETSYRDEFDEFSTFKSFAEGMIELQRGIHKICGKRRQENVEAFAREVEAPLRTAKQLIVLSADKYDTVFSVSQFIRKVCLLNLDEGKPKHWPLDLKSSIIDHFMESDQDIQTIMLEKQGLWSSIVGFVQWIMWLLGLNS</sequence>
<dbReference type="SUPFAM" id="SSF48340">
    <property type="entry name" value="Interferon-induced guanylate-binding protein 1 (GBP1), C-terminal domain"/>
    <property type="match status" value="1"/>
</dbReference>
<dbReference type="CDD" id="cd01851">
    <property type="entry name" value="GBP"/>
    <property type="match status" value="1"/>
</dbReference>
<evidence type="ECO:0000256" key="6">
    <source>
        <dbReference type="SAM" id="SignalP"/>
    </source>
</evidence>
<feature type="domain" description="GB1/RHD3-type G" evidence="7">
    <location>
        <begin position="84"/>
        <end position="196"/>
    </location>
</feature>
<reference evidence="9" key="1">
    <citation type="submission" date="2025-08" db="UniProtKB">
        <authorList>
            <consortium name="RefSeq"/>
        </authorList>
    </citation>
    <scope>IDENTIFICATION</scope>
    <source>
        <tissue evidence="9">Gonads</tissue>
    </source>
</reference>
<dbReference type="InterPro" id="IPR030386">
    <property type="entry name" value="G_GB1_RHD3_dom"/>
</dbReference>
<dbReference type="AlphaFoldDB" id="A0A1S3HS29"/>
<organism evidence="8 9">
    <name type="scientific">Lingula anatina</name>
    <name type="common">Brachiopod</name>
    <name type="synonym">Lingula unguis</name>
    <dbReference type="NCBI Taxonomy" id="7574"/>
    <lineage>
        <taxon>Eukaryota</taxon>
        <taxon>Metazoa</taxon>
        <taxon>Spiralia</taxon>
        <taxon>Lophotrochozoa</taxon>
        <taxon>Brachiopoda</taxon>
        <taxon>Linguliformea</taxon>
        <taxon>Lingulata</taxon>
        <taxon>Lingulida</taxon>
        <taxon>Linguloidea</taxon>
        <taxon>Lingulidae</taxon>
        <taxon>Lingula</taxon>
    </lineage>
</organism>
<evidence type="ECO:0000313" key="8">
    <source>
        <dbReference type="Proteomes" id="UP000085678"/>
    </source>
</evidence>
<feature type="compositionally biased region" description="Basic and acidic residues" evidence="5">
    <location>
        <begin position="38"/>
        <end position="53"/>
    </location>
</feature>
<dbReference type="GeneID" id="106157673"/>
<dbReference type="Gene3D" id="1.20.1000.10">
    <property type="entry name" value="Guanylate-binding protein, C-terminal domain"/>
    <property type="match status" value="1"/>
</dbReference>
<evidence type="ECO:0000259" key="7">
    <source>
        <dbReference type="PROSITE" id="PS51715"/>
    </source>
</evidence>
<evidence type="ECO:0000256" key="4">
    <source>
        <dbReference type="PROSITE-ProRule" id="PRU01052"/>
    </source>
</evidence>
<dbReference type="SUPFAM" id="SSF52540">
    <property type="entry name" value="P-loop containing nucleoside triphosphate hydrolases"/>
    <property type="match status" value="1"/>
</dbReference>